<evidence type="ECO:0000313" key="1">
    <source>
        <dbReference type="EMBL" id="AGX01872.1"/>
    </source>
</evidence>
<dbReference type="EMBL" id="KF623294">
    <property type="protein sequence ID" value="AGX01872.1"/>
    <property type="molecule type" value="Genomic_DNA"/>
</dbReference>
<reference evidence="1 2" key="1">
    <citation type="journal article" date="2014" name="FEMS Microbiol. Lett.">
        <title>The genome of the Erwinia amylovora phage PhiEaH1 reveals greater diversity and broadens the applicability of phages for the treatment of fire blight.</title>
        <authorList>
            <person name="Meczker K."/>
            <person name="Domotor D."/>
            <person name="Vass J."/>
            <person name="Rakhely G."/>
            <person name="Schneider G."/>
            <person name="Kovacs T."/>
        </authorList>
    </citation>
    <scope>NUCLEOTIDE SEQUENCE [LARGE SCALE GENOMIC DNA]</scope>
</reference>
<dbReference type="KEGG" id="vg:18501045"/>
<organism evidence="1 2">
    <name type="scientific">Erwinia phage PhiEaH1</name>
    <dbReference type="NCBI Taxonomy" id="1401669"/>
    <lineage>
        <taxon>Viruses</taxon>
        <taxon>Duplodnaviria</taxon>
        <taxon>Heunggongvirae</taxon>
        <taxon>Uroviricota</taxon>
        <taxon>Caudoviricetes</taxon>
        <taxon>Chimalliviridae</taxon>
        <taxon>Iapetusvirus</taxon>
        <taxon>Iapetusvirus EaH1</taxon>
    </lineage>
</organism>
<protein>
    <submittedName>
        <fullName evidence="1">Uncharacterized protein</fullName>
    </submittedName>
</protein>
<dbReference type="RefSeq" id="YP_009010203.1">
    <property type="nucleotide sequence ID" value="NC_023610.1"/>
</dbReference>
<evidence type="ECO:0000313" key="2">
    <source>
        <dbReference type="Proteomes" id="UP000204235"/>
    </source>
</evidence>
<keyword evidence="2" id="KW-1185">Reference proteome</keyword>
<sequence>MESRYTINKYTFSDGSTVELEDRITPLNEIETDRSYLSCMVDVRRNDDGSFSGNTCFVRVEFSNPKAWGLYRELMNDMMSDVMSAETLCAFVEVVHVIPEKSFTIKHVTGELALIPMNSCAQSGNLTVH</sequence>
<dbReference type="GeneID" id="18501045"/>
<proteinExistence type="predicted"/>
<accession>W8CZF5</accession>
<dbReference type="Proteomes" id="UP000204235">
    <property type="component" value="Segment"/>
</dbReference>
<name>W8CZF5_9CAUD</name>